<comment type="cofactor">
    <cofactor evidence="1">
        <name>[4Fe-4S] cluster</name>
        <dbReference type="ChEBI" id="CHEBI:49883"/>
    </cofactor>
</comment>
<dbReference type="HOGENOM" id="CLU_066597_0_0_9"/>
<name>B2A7W6_NATTJ</name>
<evidence type="ECO:0000256" key="4">
    <source>
        <dbReference type="ARBA" id="ARBA00023014"/>
    </source>
</evidence>
<keyword evidence="4" id="KW-0411">Iron-sulfur</keyword>
<dbReference type="STRING" id="457570.Nther_0829"/>
<evidence type="ECO:0000256" key="3">
    <source>
        <dbReference type="ARBA" id="ARBA00023004"/>
    </source>
</evidence>
<evidence type="ECO:0000313" key="7">
    <source>
        <dbReference type="Proteomes" id="UP000001683"/>
    </source>
</evidence>
<dbReference type="OrthoDB" id="9778513at2"/>
<dbReference type="eggNOG" id="COG1924">
    <property type="taxonomic scope" value="Bacteria"/>
</dbReference>
<dbReference type="InterPro" id="IPR051805">
    <property type="entry name" value="Dehydratase_Activator_Redct"/>
</dbReference>
<dbReference type="InterPro" id="IPR008275">
    <property type="entry name" value="CoA_E_activase_dom"/>
</dbReference>
<dbReference type="CDD" id="cd24036">
    <property type="entry name" value="ASKHA_NBD_BcrAD_BadFG_HgdC_HadI"/>
    <property type="match status" value="1"/>
</dbReference>
<dbReference type="InterPro" id="IPR002731">
    <property type="entry name" value="ATPase_BadF"/>
</dbReference>
<dbReference type="Pfam" id="PF01869">
    <property type="entry name" value="BcrAD_BadFG"/>
    <property type="match status" value="1"/>
</dbReference>
<keyword evidence="3" id="KW-0408">Iron</keyword>
<keyword evidence="7" id="KW-1185">Reference proteome</keyword>
<dbReference type="GO" id="GO:0046872">
    <property type="term" value="F:metal ion binding"/>
    <property type="evidence" value="ECO:0007669"/>
    <property type="project" value="UniProtKB-KW"/>
</dbReference>
<evidence type="ECO:0000256" key="1">
    <source>
        <dbReference type="ARBA" id="ARBA00001966"/>
    </source>
</evidence>
<dbReference type="EMBL" id="CP001034">
    <property type="protein sequence ID" value="ACB84414.1"/>
    <property type="molecule type" value="Genomic_DNA"/>
</dbReference>
<protein>
    <submittedName>
        <fullName evidence="6">CoA-substrate-specific enzyme activase</fullName>
    </submittedName>
</protein>
<dbReference type="RefSeq" id="WP_012447292.1">
    <property type="nucleotide sequence ID" value="NC_010718.1"/>
</dbReference>
<reference evidence="6 7" key="1">
    <citation type="submission" date="2008-04" db="EMBL/GenBank/DDBJ databases">
        <title>Complete sequence of chromosome of Natranaerobius thermophilus JW/NM-WN-LF.</title>
        <authorList>
            <consortium name="US DOE Joint Genome Institute"/>
            <person name="Copeland A."/>
            <person name="Lucas S."/>
            <person name="Lapidus A."/>
            <person name="Glavina del Rio T."/>
            <person name="Dalin E."/>
            <person name="Tice H."/>
            <person name="Bruce D."/>
            <person name="Goodwin L."/>
            <person name="Pitluck S."/>
            <person name="Chertkov O."/>
            <person name="Brettin T."/>
            <person name="Detter J.C."/>
            <person name="Han C."/>
            <person name="Kuske C.R."/>
            <person name="Schmutz J."/>
            <person name="Larimer F."/>
            <person name="Land M."/>
            <person name="Hauser L."/>
            <person name="Kyrpides N."/>
            <person name="Lykidis A."/>
            <person name="Mesbah N.M."/>
            <person name="Wiegel J."/>
        </authorList>
    </citation>
    <scope>NUCLEOTIDE SEQUENCE [LARGE SCALE GENOMIC DNA]</scope>
    <source>
        <strain evidence="7">ATCC BAA-1301 / DSM 18059 / JW/NM-WN-LF</strain>
    </source>
</reference>
<dbReference type="InterPro" id="IPR043129">
    <property type="entry name" value="ATPase_NBD"/>
</dbReference>
<sequence>MYSVGIDIGSVTTKGVLFDGSNYLSLYKPTGFDPTTIGDSILEDLCIRYSIDKNQISTVVGTGYGRIHLPFADEVTSEITCQGRGCNYLFPDVKAILDVGGQDSKAMLVNDQGKVRDFVLNDKCAAGTGRFLEMSVQALGISLKNLDDLAKDAHPVEIGSMCSVFCETEVLNLMMQGEEKGNIAAGLLKSIANRVATMAKKVGAKRELVFTGGIAKSHVLRTFLQEAGNFQIYTINEPMITAALGAAIIGHENT</sequence>
<dbReference type="SUPFAM" id="SSF53067">
    <property type="entry name" value="Actin-like ATPase domain"/>
    <property type="match status" value="1"/>
</dbReference>
<organism evidence="6 7">
    <name type="scientific">Natranaerobius thermophilus (strain ATCC BAA-1301 / DSM 18059 / JW/NM-WN-LF)</name>
    <dbReference type="NCBI Taxonomy" id="457570"/>
    <lineage>
        <taxon>Bacteria</taxon>
        <taxon>Bacillati</taxon>
        <taxon>Bacillota</taxon>
        <taxon>Clostridia</taxon>
        <taxon>Natranaerobiales</taxon>
        <taxon>Natranaerobiaceae</taxon>
        <taxon>Natranaerobius</taxon>
    </lineage>
</organism>
<dbReference type="Proteomes" id="UP000001683">
    <property type="component" value="Chromosome"/>
</dbReference>
<keyword evidence="2" id="KW-0479">Metal-binding</keyword>
<dbReference type="NCBIfam" id="TIGR00241">
    <property type="entry name" value="CoA_E_activ"/>
    <property type="match status" value="1"/>
</dbReference>
<feature type="domain" description="ATPase BadF/BadG/BcrA/BcrD type" evidence="5">
    <location>
        <begin position="4"/>
        <end position="250"/>
    </location>
</feature>
<evidence type="ECO:0000313" key="6">
    <source>
        <dbReference type="EMBL" id="ACB84414.1"/>
    </source>
</evidence>
<dbReference type="Gene3D" id="3.30.420.40">
    <property type="match status" value="2"/>
</dbReference>
<dbReference type="GO" id="GO:0051536">
    <property type="term" value="F:iron-sulfur cluster binding"/>
    <property type="evidence" value="ECO:0007669"/>
    <property type="project" value="UniProtKB-KW"/>
</dbReference>
<dbReference type="PANTHER" id="PTHR32329:SF2">
    <property type="entry name" value="BIFUNCTIONAL PROTEIN [INCLUDES 2-HYDROXYACYL-COA DEHYDRATASE (N-TER) AND ITS ACTIVATOR DOMAIN (C_TERM)"/>
    <property type="match status" value="1"/>
</dbReference>
<reference evidence="6 7" key="2">
    <citation type="journal article" date="2011" name="J. Bacteriol.">
        <title>Complete genome sequence of the anaerobic, halophilic alkalithermophile Natranaerobius thermophilus JW/NM-WN-LF.</title>
        <authorList>
            <person name="Zhao B."/>
            <person name="Mesbah N.M."/>
            <person name="Dalin E."/>
            <person name="Goodwin L."/>
            <person name="Nolan M."/>
            <person name="Pitluck S."/>
            <person name="Chertkov O."/>
            <person name="Brettin T.S."/>
            <person name="Han J."/>
            <person name="Larimer F.W."/>
            <person name="Land M.L."/>
            <person name="Hauser L."/>
            <person name="Kyrpides N."/>
            <person name="Wiegel J."/>
        </authorList>
    </citation>
    <scope>NUCLEOTIDE SEQUENCE [LARGE SCALE GENOMIC DNA]</scope>
    <source>
        <strain evidence="7">ATCC BAA-1301 / DSM 18059 / JW/NM-WN-LF</strain>
    </source>
</reference>
<dbReference type="PANTHER" id="PTHR32329">
    <property type="entry name" value="BIFUNCTIONAL PROTEIN [INCLUDES 2-HYDROXYACYL-COA DEHYDRATASE (N-TER) AND ITS ACTIVATOR DOMAIN (C_TERM)-RELATED"/>
    <property type="match status" value="1"/>
</dbReference>
<evidence type="ECO:0000256" key="2">
    <source>
        <dbReference type="ARBA" id="ARBA00022723"/>
    </source>
</evidence>
<proteinExistence type="predicted"/>
<evidence type="ECO:0000259" key="5">
    <source>
        <dbReference type="Pfam" id="PF01869"/>
    </source>
</evidence>
<gene>
    <name evidence="6" type="ordered locus">Nther_0829</name>
</gene>
<dbReference type="InParanoid" id="B2A7W6"/>
<accession>B2A7W6</accession>
<dbReference type="AlphaFoldDB" id="B2A7W6"/>
<dbReference type="KEGG" id="nth:Nther_0829"/>